<keyword evidence="3" id="KW-1185">Reference proteome</keyword>
<feature type="region of interest" description="Disordered" evidence="1">
    <location>
        <begin position="253"/>
        <end position="305"/>
    </location>
</feature>
<dbReference type="Proteomes" id="UP000037136">
    <property type="component" value="Unassembled WGS sequence"/>
</dbReference>
<feature type="compositionally biased region" description="Basic residues" evidence="1">
    <location>
        <begin position="450"/>
        <end position="459"/>
    </location>
</feature>
<feature type="compositionally biased region" description="Basic and acidic residues" evidence="1">
    <location>
        <begin position="344"/>
        <end position="367"/>
    </location>
</feature>
<dbReference type="EMBL" id="LAZP02000822">
    <property type="protein sequence ID" value="PFH55644.1"/>
    <property type="molecule type" value="Genomic_DNA"/>
</dbReference>
<organism evidence="2 3">
    <name type="scientific">Ophiocordyceps unilateralis</name>
    <name type="common">Zombie-ant fungus</name>
    <name type="synonym">Torrubia unilateralis</name>
    <dbReference type="NCBI Taxonomy" id="268505"/>
    <lineage>
        <taxon>Eukaryota</taxon>
        <taxon>Fungi</taxon>
        <taxon>Dikarya</taxon>
        <taxon>Ascomycota</taxon>
        <taxon>Pezizomycotina</taxon>
        <taxon>Sordariomycetes</taxon>
        <taxon>Hypocreomycetidae</taxon>
        <taxon>Hypocreales</taxon>
        <taxon>Ophiocordycipitaceae</taxon>
        <taxon>Ophiocordyceps</taxon>
    </lineage>
</organism>
<gene>
    <name evidence="2" type="ORF">XA68_17901</name>
</gene>
<evidence type="ECO:0000313" key="2">
    <source>
        <dbReference type="EMBL" id="PFH55644.1"/>
    </source>
</evidence>
<dbReference type="OrthoDB" id="3357341at2759"/>
<dbReference type="STRING" id="268505.A0A2A9P390"/>
<name>A0A2A9P390_OPHUN</name>
<protein>
    <submittedName>
        <fullName evidence="2">Uncharacterized protein</fullName>
    </submittedName>
</protein>
<feature type="compositionally biased region" description="Low complexity" evidence="1">
    <location>
        <begin position="264"/>
        <end position="298"/>
    </location>
</feature>
<dbReference type="AlphaFoldDB" id="A0A2A9P390"/>
<evidence type="ECO:0000256" key="1">
    <source>
        <dbReference type="SAM" id="MobiDB-lite"/>
    </source>
</evidence>
<proteinExistence type="predicted"/>
<reference evidence="2 3" key="2">
    <citation type="journal article" date="2017" name="Sci. Rep.">
        <title>Ant-infecting Ophiocordyceps genomes reveal a high diversity of potential behavioral manipulation genes and a possible major role for enterotoxins.</title>
        <authorList>
            <person name="de Bekker C."/>
            <person name="Ohm R.A."/>
            <person name="Evans H.C."/>
            <person name="Brachmann A."/>
            <person name="Hughes D.P."/>
        </authorList>
    </citation>
    <scope>NUCLEOTIDE SEQUENCE [LARGE SCALE GENOMIC DNA]</scope>
    <source>
        <strain evidence="2 3">SC16a</strain>
    </source>
</reference>
<feature type="region of interest" description="Disordered" evidence="1">
    <location>
        <begin position="344"/>
        <end position="459"/>
    </location>
</feature>
<evidence type="ECO:0000313" key="3">
    <source>
        <dbReference type="Proteomes" id="UP000037136"/>
    </source>
</evidence>
<sequence length="459" mass="50548">MLDDNLPTYRLLPSPDDPLHSFAYFSHNGSEPTATYLVKRPPPAASRGQYALGLLDAQCPSLVYAEVLVRPEWSQPTLSAAEMRAASSPPRAVPLVPDAFNIELCNPDLAVAVKLRPASWNKSDAWEFELPETSFKLPSASRIDQDADAPPVAALAPRICFRWKRDSRLTKDMTCYMCGRSVGGTKSKEPDITVAMFRAAKNQGAVTIYEPNLARVDVQDRKGLELIFLLGSVAIRDLYLAHRSDPFNLAGASAAPTKASGPQPAFASGALAGPATAAPSPLLPPRHQQQQQQQPPSSGGRDAEMDAETRRLRAMMEHEERQARERQRRDQEEQRRIERMLADEEARERRRREAEVERETERLRREYGVPPGNAPPMGNGPPPGPPNGGWWQGAPGGGPAPPPRPNSVGDRRKYSNPLNYLMHGPYGGSGPGASSSSSGFFHRSDERRGRMQKKRSVHF</sequence>
<accession>A0A2A9P390</accession>
<feature type="compositionally biased region" description="Pro residues" evidence="1">
    <location>
        <begin position="372"/>
        <end position="386"/>
    </location>
</feature>
<comment type="caution">
    <text evidence="2">The sequence shown here is derived from an EMBL/GenBank/DDBJ whole genome shotgun (WGS) entry which is preliminary data.</text>
</comment>
<reference evidence="2 3" key="1">
    <citation type="journal article" date="2015" name="BMC Genomics">
        <title>Gene expression during zombie ant biting behavior reflects the complexity underlying fungal parasitic behavioral manipulation.</title>
        <authorList>
            <person name="de Bekker C."/>
            <person name="Ohm R.A."/>
            <person name="Loreto R.G."/>
            <person name="Sebastian A."/>
            <person name="Albert I."/>
            <person name="Merrow M."/>
            <person name="Brachmann A."/>
            <person name="Hughes D.P."/>
        </authorList>
    </citation>
    <scope>NUCLEOTIDE SEQUENCE [LARGE SCALE GENOMIC DNA]</scope>
    <source>
        <strain evidence="2 3">SC16a</strain>
    </source>
</reference>